<proteinExistence type="predicted"/>
<protein>
    <submittedName>
        <fullName evidence="1">Uncharacterized protein</fullName>
    </submittedName>
</protein>
<accession>A0AAV4S305</accession>
<dbReference type="AlphaFoldDB" id="A0AAV4S305"/>
<reference evidence="1 2" key="1">
    <citation type="submission" date="2021-06" db="EMBL/GenBank/DDBJ databases">
        <title>Caerostris extrusa draft genome.</title>
        <authorList>
            <person name="Kono N."/>
            <person name="Arakawa K."/>
        </authorList>
    </citation>
    <scope>NUCLEOTIDE SEQUENCE [LARGE SCALE GENOMIC DNA]</scope>
</reference>
<gene>
    <name evidence="1" type="ORF">CEXT_12821</name>
</gene>
<dbReference type="EMBL" id="BPLR01008778">
    <property type="protein sequence ID" value="GIY27122.1"/>
    <property type="molecule type" value="Genomic_DNA"/>
</dbReference>
<dbReference type="Proteomes" id="UP001054945">
    <property type="component" value="Unassembled WGS sequence"/>
</dbReference>
<evidence type="ECO:0000313" key="2">
    <source>
        <dbReference type="Proteomes" id="UP001054945"/>
    </source>
</evidence>
<sequence>MGNFREVLGNGHLKNKVTQQSGTLIIARELQLRLVEAVDCALNWIRLLLKGSFEGELNISFAVNGCPSGLFTIRAVMRCG</sequence>
<name>A0AAV4S305_CAEEX</name>
<evidence type="ECO:0000313" key="1">
    <source>
        <dbReference type="EMBL" id="GIY27122.1"/>
    </source>
</evidence>
<organism evidence="1 2">
    <name type="scientific">Caerostris extrusa</name>
    <name type="common">Bark spider</name>
    <name type="synonym">Caerostris bankana</name>
    <dbReference type="NCBI Taxonomy" id="172846"/>
    <lineage>
        <taxon>Eukaryota</taxon>
        <taxon>Metazoa</taxon>
        <taxon>Ecdysozoa</taxon>
        <taxon>Arthropoda</taxon>
        <taxon>Chelicerata</taxon>
        <taxon>Arachnida</taxon>
        <taxon>Araneae</taxon>
        <taxon>Araneomorphae</taxon>
        <taxon>Entelegynae</taxon>
        <taxon>Araneoidea</taxon>
        <taxon>Araneidae</taxon>
        <taxon>Caerostris</taxon>
    </lineage>
</organism>
<keyword evidence="2" id="KW-1185">Reference proteome</keyword>
<comment type="caution">
    <text evidence="1">The sequence shown here is derived from an EMBL/GenBank/DDBJ whole genome shotgun (WGS) entry which is preliminary data.</text>
</comment>